<evidence type="ECO:0000256" key="7">
    <source>
        <dbReference type="RuleBase" id="RU004336"/>
    </source>
</evidence>
<dbReference type="GO" id="GO:0005975">
    <property type="term" value="P:carbohydrate metabolic process"/>
    <property type="evidence" value="ECO:0007669"/>
    <property type="project" value="InterPro"/>
</dbReference>
<dbReference type="Proteomes" id="UP000639772">
    <property type="component" value="Unassembled WGS sequence"/>
</dbReference>
<reference evidence="9 10" key="1">
    <citation type="journal article" date="2020" name="Nat. Food">
        <title>A phased Vanilla planifolia genome enables genetic improvement of flavour and production.</title>
        <authorList>
            <person name="Hasing T."/>
            <person name="Tang H."/>
            <person name="Brym M."/>
            <person name="Khazi F."/>
            <person name="Huang T."/>
            <person name="Chambers A.H."/>
        </authorList>
    </citation>
    <scope>NUCLEOTIDE SEQUENCE [LARGE SCALE GENOMIC DNA]</scope>
    <source>
        <tissue evidence="9">Leaf</tissue>
    </source>
</reference>
<dbReference type="EMBL" id="JADCNM010000002">
    <property type="protein sequence ID" value="KAG0493822.1"/>
    <property type="molecule type" value="Genomic_DNA"/>
</dbReference>
<keyword evidence="2" id="KW-0732">Signal</keyword>
<dbReference type="SUPFAM" id="SSF51445">
    <property type="entry name" value="(Trans)glycosidases"/>
    <property type="match status" value="1"/>
</dbReference>
<dbReference type="InterPro" id="IPR017853">
    <property type="entry name" value="GH"/>
</dbReference>
<keyword evidence="5 7" id="KW-0326">Glycosidase</keyword>
<evidence type="ECO:0000313" key="9">
    <source>
        <dbReference type="EMBL" id="KAG0493822.1"/>
    </source>
</evidence>
<comment type="similarity">
    <text evidence="1 6">Belongs to the glycosyl hydrolase 17 family.</text>
</comment>
<proteinExistence type="inferred from homology"/>
<evidence type="ECO:0000256" key="6">
    <source>
        <dbReference type="RuleBase" id="RU004335"/>
    </source>
</evidence>
<dbReference type="PROSITE" id="PS00587">
    <property type="entry name" value="GLYCOSYL_HYDROL_F17"/>
    <property type="match status" value="1"/>
</dbReference>
<dbReference type="AlphaFoldDB" id="A0A835VCM2"/>
<dbReference type="Gene3D" id="3.20.20.80">
    <property type="entry name" value="Glycosidases"/>
    <property type="match status" value="1"/>
</dbReference>
<evidence type="ECO:0000256" key="3">
    <source>
        <dbReference type="ARBA" id="ARBA00022801"/>
    </source>
</evidence>
<dbReference type="InterPro" id="IPR044965">
    <property type="entry name" value="Glyco_hydro_17_plant"/>
</dbReference>
<dbReference type="Gene3D" id="1.20.58.1040">
    <property type="match status" value="1"/>
</dbReference>
<protein>
    <recommendedName>
        <fullName evidence="8">X8 domain-containing protein</fullName>
    </recommendedName>
</protein>
<organism evidence="9 10">
    <name type="scientific">Vanilla planifolia</name>
    <name type="common">Vanilla</name>
    <dbReference type="NCBI Taxonomy" id="51239"/>
    <lineage>
        <taxon>Eukaryota</taxon>
        <taxon>Viridiplantae</taxon>
        <taxon>Streptophyta</taxon>
        <taxon>Embryophyta</taxon>
        <taxon>Tracheophyta</taxon>
        <taxon>Spermatophyta</taxon>
        <taxon>Magnoliopsida</taxon>
        <taxon>Liliopsida</taxon>
        <taxon>Asparagales</taxon>
        <taxon>Orchidaceae</taxon>
        <taxon>Vanilloideae</taxon>
        <taxon>Vanilleae</taxon>
        <taxon>Vanilla</taxon>
    </lineage>
</organism>
<dbReference type="OrthoDB" id="408788at2759"/>
<keyword evidence="3 7" id="KW-0378">Hydrolase</keyword>
<sequence>MGSTFPALKNIQKALDAAGVGDRIKAVVPLNSDVYDSATGMPSGGAFRSDIRDLMVQIVRFLHSKGSPFVVNIYPFLSLQQNKHFPVNFAFFDNGGGTISDGGNHYTNVFDANYDTLVWALKNLGFKDMDIIVGEVGWPTNGAPNANTANAKRFYDGFFKKMASNRGTPLRPGPMEVYLFSLIDENMKSILPGNFERHWGLFTYDGKPKFPVDFFGKGNDRFLVGAKGVEYLPSQWCIVNPVVKDLRAMSANMEYACGIGDCTPLSYSGSCNHLRDSIANASYAFNIYFQMQGQDVRACDFQGLATITTKNASRDGCLFPVQIVSAGERMTVAFAARLLVAVVVASNVMISWVS</sequence>
<dbReference type="Pfam" id="PF07983">
    <property type="entry name" value="X8"/>
    <property type="match status" value="1"/>
</dbReference>
<evidence type="ECO:0000256" key="1">
    <source>
        <dbReference type="ARBA" id="ARBA00008773"/>
    </source>
</evidence>
<gene>
    <name evidence="9" type="ORF">HPP92_004816</name>
</gene>
<dbReference type="PANTHER" id="PTHR32227">
    <property type="entry name" value="GLUCAN ENDO-1,3-BETA-GLUCOSIDASE BG1-RELATED-RELATED"/>
    <property type="match status" value="1"/>
</dbReference>
<comment type="caution">
    <text evidence="9">The sequence shown here is derived from an EMBL/GenBank/DDBJ whole genome shotgun (WGS) entry which is preliminary data.</text>
</comment>
<dbReference type="InterPro" id="IPR012946">
    <property type="entry name" value="X8"/>
</dbReference>
<keyword evidence="4" id="KW-1015">Disulfide bond</keyword>
<evidence type="ECO:0000259" key="8">
    <source>
        <dbReference type="SMART" id="SM00768"/>
    </source>
</evidence>
<evidence type="ECO:0000256" key="2">
    <source>
        <dbReference type="ARBA" id="ARBA00022729"/>
    </source>
</evidence>
<evidence type="ECO:0000256" key="4">
    <source>
        <dbReference type="ARBA" id="ARBA00023157"/>
    </source>
</evidence>
<dbReference type="Pfam" id="PF00332">
    <property type="entry name" value="Glyco_hydro_17"/>
    <property type="match status" value="1"/>
</dbReference>
<dbReference type="InterPro" id="IPR000490">
    <property type="entry name" value="Glyco_hydro_17"/>
</dbReference>
<dbReference type="GO" id="GO:0004553">
    <property type="term" value="F:hydrolase activity, hydrolyzing O-glycosyl compounds"/>
    <property type="evidence" value="ECO:0007669"/>
    <property type="project" value="InterPro"/>
</dbReference>
<evidence type="ECO:0000256" key="5">
    <source>
        <dbReference type="ARBA" id="ARBA00023295"/>
    </source>
</evidence>
<feature type="domain" description="X8" evidence="8">
    <location>
        <begin position="235"/>
        <end position="319"/>
    </location>
</feature>
<accession>A0A835VCM2</accession>
<name>A0A835VCM2_VANPL</name>
<evidence type="ECO:0000313" key="10">
    <source>
        <dbReference type="Proteomes" id="UP000639772"/>
    </source>
</evidence>
<dbReference type="SMART" id="SM00768">
    <property type="entry name" value="X8"/>
    <property type="match status" value="1"/>
</dbReference>